<comment type="caution">
    <text evidence="1">The sequence shown here is derived from an EMBL/GenBank/DDBJ whole genome shotgun (WGS) entry which is preliminary data.</text>
</comment>
<dbReference type="EMBL" id="QPFP01000565">
    <property type="protein sequence ID" value="TEB06402.1"/>
    <property type="molecule type" value="Genomic_DNA"/>
</dbReference>
<evidence type="ECO:0000313" key="1">
    <source>
        <dbReference type="EMBL" id="TEB06402.1"/>
    </source>
</evidence>
<keyword evidence="2" id="KW-1185">Reference proteome</keyword>
<gene>
    <name evidence="1" type="ORF">FA13DRAFT_1807111</name>
</gene>
<name>A0A4Y7RC39_COPMI</name>
<dbReference type="Gene3D" id="3.60.130.30">
    <property type="match status" value="1"/>
</dbReference>
<dbReference type="AlphaFoldDB" id="A0A4Y7RC39"/>
<sequence length="249" mass="27630">MIGPDISRSVFEATKRAAVAPNSIFNGKKTGNWRDDRSTYADPSKCTIPPGNANISVGWYARGQAAKKEHLMPSSILRQESGIAFLQETHVAAGIVGAMLSIIHPEVYEAHLLVLLEMHWMRNCLADPEFTKATEFHRDNKGGGMLPDVLSMYGSYQRGRLEIPLLGARFVYNPGTNIVFPGYMMEHGASKMDGERVCIASFLRLNVGASLLDDEEMNPYREADLGPASADYLSKKHNWGDAKERVDIW</sequence>
<reference evidence="1 2" key="1">
    <citation type="journal article" date="2019" name="Nat. Ecol. Evol.">
        <title>Megaphylogeny resolves global patterns of mushroom evolution.</title>
        <authorList>
            <person name="Varga T."/>
            <person name="Krizsan K."/>
            <person name="Foldi C."/>
            <person name="Dima B."/>
            <person name="Sanchez-Garcia M."/>
            <person name="Sanchez-Ramirez S."/>
            <person name="Szollosi G.J."/>
            <person name="Szarkandi J.G."/>
            <person name="Papp V."/>
            <person name="Albert L."/>
            <person name="Andreopoulos W."/>
            <person name="Angelini C."/>
            <person name="Antonin V."/>
            <person name="Barry K.W."/>
            <person name="Bougher N.L."/>
            <person name="Buchanan P."/>
            <person name="Buyck B."/>
            <person name="Bense V."/>
            <person name="Catcheside P."/>
            <person name="Chovatia M."/>
            <person name="Cooper J."/>
            <person name="Damon W."/>
            <person name="Desjardin D."/>
            <person name="Finy P."/>
            <person name="Geml J."/>
            <person name="Haridas S."/>
            <person name="Hughes K."/>
            <person name="Justo A."/>
            <person name="Karasinski D."/>
            <person name="Kautmanova I."/>
            <person name="Kiss B."/>
            <person name="Kocsube S."/>
            <person name="Kotiranta H."/>
            <person name="LaButti K.M."/>
            <person name="Lechner B.E."/>
            <person name="Liimatainen K."/>
            <person name="Lipzen A."/>
            <person name="Lukacs Z."/>
            <person name="Mihaltcheva S."/>
            <person name="Morgado L.N."/>
            <person name="Niskanen T."/>
            <person name="Noordeloos M.E."/>
            <person name="Ohm R.A."/>
            <person name="Ortiz-Santana B."/>
            <person name="Ovrebo C."/>
            <person name="Racz N."/>
            <person name="Riley R."/>
            <person name="Savchenko A."/>
            <person name="Shiryaev A."/>
            <person name="Soop K."/>
            <person name="Spirin V."/>
            <person name="Szebenyi C."/>
            <person name="Tomsovsky M."/>
            <person name="Tulloss R.E."/>
            <person name="Uehling J."/>
            <person name="Grigoriev I.V."/>
            <person name="Vagvolgyi C."/>
            <person name="Papp T."/>
            <person name="Martin F.M."/>
            <person name="Miettinen O."/>
            <person name="Hibbett D.S."/>
            <person name="Nagy L.G."/>
        </authorList>
    </citation>
    <scope>NUCLEOTIDE SEQUENCE [LARGE SCALE GENOMIC DNA]</scope>
    <source>
        <strain evidence="1 2">FP101781</strain>
    </source>
</reference>
<protein>
    <submittedName>
        <fullName evidence="1">Uncharacterized protein</fullName>
    </submittedName>
</protein>
<organism evidence="1 2">
    <name type="scientific">Coprinellus micaceus</name>
    <name type="common">Glistening ink-cap mushroom</name>
    <name type="synonym">Coprinus micaceus</name>
    <dbReference type="NCBI Taxonomy" id="71717"/>
    <lineage>
        <taxon>Eukaryota</taxon>
        <taxon>Fungi</taxon>
        <taxon>Dikarya</taxon>
        <taxon>Basidiomycota</taxon>
        <taxon>Agaricomycotina</taxon>
        <taxon>Agaricomycetes</taxon>
        <taxon>Agaricomycetidae</taxon>
        <taxon>Agaricales</taxon>
        <taxon>Agaricineae</taxon>
        <taxon>Psathyrellaceae</taxon>
        <taxon>Coprinellus</taxon>
    </lineage>
</organism>
<proteinExistence type="predicted"/>
<accession>A0A4Y7RC39</accession>
<dbReference type="Proteomes" id="UP000298030">
    <property type="component" value="Unassembled WGS sequence"/>
</dbReference>
<dbReference type="OrthoDB" id="3200752at2759"/>
<dbReference type="STRING" id="71717.A0A4Y7RC39"/>
<evidence type="ECO:0000313" key="2">
    <source>
        <dbReference type="Proteomes" id="UP000298030"/>
    </source>
</evidence>